<accession>A0AA47NTS1</accession>
<evidence type="ECO:0008006" key="3">
    <source>
        <dbReference type="Google" id="ProtNLM"/>
    </source>
</evidence>
<comment type="caution">
    <text evidence="1">The sequence shown here is derived from an EMBL/GenBank/DDBJ whole genome shotgun (WGS) entry which is preliminary data.</text>
</comment>
<dbReference type="PANTHER" id="PTHR47331">
    <property type="entry name" value="PHD-TYPE DOMAIN-CONTAINING PROTEIN"/>
    <property type="match status" value="1"/>
</dbReference>
<dbReference type="AlphaFoldDB" id="A0AA47NTS1"/>
<gene>
    <name evidence="1" type="ORF">N1851_026978</name>
</gene>
<evidence type="ECO:0000313" key="1">
    <source>
        <dbReference type="EMBL" id="KAK0136848.1"/>
    </source>
</evidence>
<sequence length="625" mass="71544">MHLNIALNKRQSDQDRLYFLEQYTSGQPKELVRSCLHMDAQAGYAEARRLLNEHFGDPYRLSNAYIQKALNWNTIKPEDGKELHSYALYLRSCCNIVRSLPDMTELDTLSNLKLILSKLPYKLRERWRTKACDIQENTRRRAGFHHIVEFLEKQARVLLDPVFGSIQDSASKVTRTTEQKRPMTRKSFATTIVPAIAKAWHSEESTSENRDNRETQPRMAYSRPCFFCRGDHFMESCHQMVLQQHKDKVEFLKNNGMCYACLLKGHMSSACKRRLTCQICQKKHPTILHMQLPVKTPSIQRATNPSGPVTQSSACTVNSSNHKTTAKEHTGAGVSDCKLAIVPVKVKSIKSNHAILLDQGSSASFCTQKLMEDLHMEGRREEILLRTMGQERTVGTHRITGLEVSSLEGSDFNELPEVFTQDRIPVSHGNIIQRRTYEDVQLATIEADIGLLIGANAPWALEPWRIVHSQGDGPYAVKTRLGWLINGPLSSGSHNDERGRQCVSSNRISVVRLEELLVRQYKQDFPERACEEQAELSFEDKRFLKIADESAIKKDGHYEMKLPFRDESLVMPNNKPVAELRAMTLRRKLLKNEAFHSNYTRFMKAMFDKGHAEKVPDDELSRCDW</sequence>
<reference evidence="1" key="1">
    <citation type="journal article" date="2023" name="Front. Mar. Sci.">
        <title>A new Merluccius polli reference genome to investigate the effects of global change in West African waters.</title>
        <authorList>
            <person name="Mateo J.L."/>
            <person name="Blanco-Fernandez C."/>
            <person name="Garcia-Vazquez E."/>
            <person name="Machado-Schiaffino G."/>
        </authorList>
    </citation>
    <scope>NUCLEOTIDE SEQUENCE</scope>
    <source>
        <strain evidence="1">C29</strain>
        <tissue evidence="1">Fin</tissue>
    </source>
</reference>
<dbReference type="Proteomes" id="UP001174136">
    <property type="component" value="Unassembled WGS sequence"/>
</dbReference>
<proteinExistence type="predicted"/>
<name>A0AA47NTS1_MERPO</name>
<keyword evidence="2" id="KW-1185">Reference proteome</keyword>
<dbReference type="EMBL" id="JAOPHQ010005124">
    <property type="protein sequence ID" value="KAK0136848.1"/>
    <property type="molecule type" value="Genomic_DNA"/>
</dbReference>
<organism evidence="1 2">
    <name type="scientific">Merluccius polli</name>
    <name type="common">Benguela hake</name>
    <name type="synonym">Merluccius cadenati</name>
    <dbReference type="NCBI Taxonomy" id="89951"/>
    <lineage>
        <taxon>Eukaryota</taxon>
        <taxon>Metazoa</taxon>
        <taxon>Chordata</taxon>
        <taxon>Craniata</taxon>
        <taxon>Vertebrata</taxon>
        <taxon>Euteleostomi</taxon>
        <taxon>Actinopterygii</taxon>
        <taxon>Neopterygii</taxon>
        <taxon>Teleostei</taxon>
        <taxon>Neoteleostei</taxon>
        <taxon>Acanthomorphata</taxon>
        <taxon>Zeiogadaria</taxon>
        <taxon>Gadariae</taxon>
        <taxon>Gadiformes</taxon>
        <taxon>Gadoidei</taxon>
        <taxon>Merlucciidae</taxon>
        <taxon>Merluccius</taxon>
    </lineage>
</organism>
<evidence type="ECO:0000313" key="2">
    <source>
        <dbReference type="Proteomes" id="UP001174136"/>
    </source>
</evidence>
<dbReference type="PANTHER" id="PTHR47331:SF3">
    <property type="match status" value="1"/>
</dbReference>
<protein>
    <recommendedName>
        <fullName evidence="3">Peptidase aspartic putative domain-containing protein</fullName>
    </recommendedName>
</protein>